<dbReference type="GeneID" id="80703186"/>
<comment type="caution">
    <text evidence="1">The sequence shown here is derived from an EMBL/GenBank/DDBJ whole genome shotgun (WGS) entry which is preliminary data.</text>
</comment>
<name>A0AA43U2X7_MYCAR</name>
<proteinExistence type="predicted"/>
<dbReference type="EMBL" id="JAPFAR010000086">
    <property type="protein sequence ID" value="MDI3349704.1"/>
    <property type="molecule type" value="Genomic_DNA"/>
</dbReference>
<accession>A0AA43U2X7</accession>
<dbReference type="NCBIfam" id="NF045770">
    <property type="entry name" value="MPN403_MG284_C"/>
    <property type="match status" value="1"/>
</dbReference>
<evidence type="ECO:0000313" key="2">
    <source>
        <dbReference type="Proteomes" id="UP001162175"/>
    </source>
</evidence>
<reference evidence="1" key="1">
    <citation type="submission" date="2022-11" db="EMBL/GenBank/DDBJ databases">
        <title>Draft genome of Mycoplasma arginini isolated from fly.</title>
        <authorList>
            <person name="Severgnini M."/>
            <person name="Gioia G."/>
            <person name="Cremonesi P."/>
            <person name="Moroni P."/>
            <person name="Addis M.F."/>
            <person name="Castiglioni B."/>
        </authorList>
    </citation>
    <scope>NUCLEOTIDE SEQUENCE</scope>
    <source>
        <strain evidence="1">QMP CG1-1632</strain>
    </source>
</reference>
<dbReference type="KEGG" id="marg:MARG145_0040"/>
<sequence>MLENKIDNLKNMSLQKKRAFIIDFCLNQKLRKNTAKDKNIKNVNMLEFFLNSLSEEYRMIFIKDFINNDNDSSWYLENWSKNAYYKKLNYLVDLFIEYVYCS</sequence>
<dbReference type="InterPro" id="IPR058231">
    <property type="entry name" value="MG284-like_C"/>
</dbReference>
<protein>
    <submittedName>
        <fullName evidence="1">Uncharacterized protein</fullName>
    </submittedName>
</protein>
<dbReference type="RefSeq" id="WP_060823222.1">
    <property type="nucleotide sequence ID" value="NZ_AP014657.1"/>
</dbReference>
<dbReference type="AlphaFoldDB" id="A0AA43U2X7"/>
<evidence type="ECO:0000313" key="1">
    <source>
        <dbReference type="EMBL" id="MDI3349704.1"/>
    </source>
</evidence>
<dbReference type="Proteomes" id="UP001162175">
    <property type="component" value="Unassembled WGS sequence"/>
</dbReference>
<organism evidence="1 2">
    <name type="scientific">Mycoplasmopsis arginini</name>
    <name type="common">Mycoplasma arginini</name>
    <dbReference type="NCBI Taxonomy" id="2094"/>
    <lineage>
        <taxon>Bacteria</taxon>
        <taxon>Bacillati</taxon>
        <taxon>Mycoplasmatota</taxon>
        <taxon>Mycoplasmoidales</taxon>
        <taxon>Metamycoplasmataceae</taxon>
        <taxon>Mycoplasmopsis</taxon>
    </lineage>
</organism>
<gene>
    <name evidence="1" type="ORF">DCBHLPFO_00283</name>
</gene>